<accession>A0A3P8GSW7</accession>
<protein>
    <submittedName>
        <fullName evidence="1">Uncharacterized protein</fullName>
    </submittedName>
</protein>
<evidence type="ECO:0000313" key="1">
    <source>
        <dbReference type="EMBL" id="VDP81450.1"/>
    </source>
</evidence>
<dbReference type="OrthoDB" id="26384at2759"/>
<reference evidence="1 2" key="1">
    <citation type="submission" date="2018-11" db="EMBL/GenBank/DDBJ databases">
        <authorList>
            <consortium name="Pathogen Informatics"/>
        </authorList>
    </citation>
    <scope>NUCLEOTIDE SEQUENCE [LARGE SCALE GENOMIC DNA]</scope>
    <source>
        <strain evidence="1 2">Egypt</strain>
    </source>
</reference>
<dbReference type="AlphaFoldDB" id="A0A3P8GSW7"/>
<evidence type="ECO:0000313" key="2">
    <source>
        <dbReference type="Proteomes" id="UP000272942"/>
    </source>
</evidence>
<dbReference type="EMBL" id="UZAN01044780">
    <property type="protein sequence ID" value="VDP81450.1"/>
    <property type="molecule type" value="Genomic_DNA"/>
</dbReference>
<name>A0A3P8GSW7_9TREM</name>
<keyword evidence="2" id="KW-1185">Reference proteome</keyword>
<dbReference type="Proteomes" id="UP000272942">
    <property type="component" value="Unassembled WGS sequence"/>
</dbReference>
<organism evidence="1 2">
    <name type="scientific">Echinostoma caproni</name>
    <dbReference type="NCBI Taxonomy" id="27848"/>
    <lineage>
        <taxon>Eukaryota</taxon>
        <taxon>Metazoa</taxon>
        <taxon>Spiralia</taxon>
        <taxon>Lophotrochozoa</taxon>
        <taxon>Platyhelminthes</taxon>
        <taxon>Trematoda</taxon>
        <taxon>Digenea</taxon>
        <taxon>Plagiorchiida</taxon>
        <taxon>Echinostomata</taxon>
        <taxon>Echinostomatoidea</taxon>
        <taxon>Echinostomatidae</taxon>
        <taxon>Echinostoma</taxon>
    </lineage>
</organism>
<gene>
    <name evidence="1" type="ORF">ECPE_LOCUS7565</name>
</gene>
<proteinExistence type="predicted"/>
<sequence>MLLKGKPVEALRFCQMRPHLLRQDRSWTAGILTKALNSPDKRVFFSVYRFFEMIDLQNKESMPFLTGMSGLVDYVISA</sequence>